<evidence type="ECO:0000256" key="5">
    <source>
        <dbReference type="RuleBase" id="RU362042"/>
    </source>
</evidence>
<comment type="caution">
    <text evidence="7">The sequence shown here is derived from an EMBL/GenBank/DDBJ whole genome shotgun (WGS) entry which is preliminary data.</text>
</comment>
<keyword evidence="5" id="KW-0472">Membrane</keyword>
<keyword evidence="8" id="KW-1185">Reference proteome</keyword>
<comment type="subcellular location">
    <subcellularLocation>
        <location evidence="1">Cell membrane</location>
        <topology evidence="1">Single-pass type II membrane protein</topology>
    </subcellularLocation>
    <subcellularLocation>
        <location evidence="5">Membrane</location>
        <topology evidence="5">Single-pass type II membrane protein</topology>
    </subcellularLocation>
</comment>
<dbReference type="Proteomes" id="UP000215459">
    <property type="component" value="Unassembled WGS sequence"/>
</dbReference>
<dbReference type="SUPFAM" id="SSF51306">
    <property type="entry name" value="LexA/Signal peptidase"/>
    <property type="match status" value="1"/>
</dbReference>
<reference evidence="7 8" key="1">
    <citation type="submission" date="2017-07" db="EMBL/GenBank/DDBJ databases">
        <title>The genome sequence of Paludifilum halophilum highlights mechanisms for microbial adaptation to high salt environemnts.</title>
        <authorList>
            <person name="Belbahri L."/>
        </authorList>
    </citation>
    <scope>NUCLEOTIDE SEQUENCE [LARGE SCALE GENOMIC DNA]</scope>
    <source>
        <strain evidence="7 8">DSM 102817</strain>
    </source>
</reference>
<accession>A0A235B189</accession>
<dbReference type="RefSeq" id="WP_094266040.1">
    <property type="nucleotide sequence ID" value="NZ_NOWF01000036.1"/>
</dbReference>
<keyword evidence="3 5" id="KW-0378">Hydrolase</keyword>
<gene>
    <name evidence="7" type="primary">lepB</name>
    <name evidence="7" type="ORF">CHM34_18285</name>
</gene>
<dbReference type="GO" id="GO:0006465">
    <property type="term" value="P:signal peptide processing"/>
    <property type="evidence" value="ECO:0007669"/>
    <property type="project" value="InterPro"/>
</dbReference>
<dbReference type="GO" id="GO:0004252">
    <property type="term" value="F:serine-type endopeptidase activity"/>
    <property type="evidence" value="ECO:0007669"/>
    <property type="project" value="InterPro"/>
</dbReference>
<name>A0A235B189_9BACL</name>
<comment type="similarity">
    <text evidence="5">Belongs to the peptidase S26 family.</text>
</comment>
<dbReference type="EMBL" id="NOWF01000036">
    <property type="protein sequence ID" value="OYD06068.1"/>
    <property type="molecule type" value="Genomic_DNA"/>
</dbReference>
<feature type="active site" evidence="4">
    <location>
        <position position="80"/>
    </location>
</feature>
<dbReference type="InterPro" id="IPR000223">
    <property type="entry name" value="Pept_S26A_signal_pept_1"/>
</dbReference>
<evidence type="ECO:0000313" key="8">
    <source>
        <dbReference type="Proteomes" id="UP000215459"/>
    </source>
</evidence>
<evidence type="ECO:0000313" key="7">
    <source>
        <dbReference type="EMBL" id="OYD06068.1"/>
    </source>
</evidence>
<organism evidence="7 8">
    <name type="scientific">Paludifilum halophilum</name>
    <dbReference type="NCBI Taxonomy" id="1642702"/>
    <lineage>
        <taxon>Bacteria</taxon>
        <taxon>Bacillati</taxon>
        <taxon>Bacillota</taxon>
        <taxon>Bacilli</taxon>
        <taxon>Bacillales</taxon>
        <taxon>Thermoactinomycetaceae</taxon>
        <taxon>Paludifilum</taxon>
    </lineage>
</organism>
<feature type="active site" evidence="4">
    <location>
        <position position="41"/>
    </location>
</feature>
<evidence type="ECO:0000256" key="2">
    <source>
        <dbReference type="ARBA" id="ARBA00022670"/>
    </source>
</evidence>
<dbReference type="GO" id="GO:0005886">
    <property type="term" value="C:plasma membrane"/>
    <property type="evidence" value="ECO:0007669"/>
    <property type="project" value="UniProtKB-SubCell"/>
</dbReference>
<keyword evidence="5" id="KW-0812">Transmembrane</keyword>
<evidence type="ECO:0000256" key="4">
    <source>
        <dbReference type="PIRSR" id="PIRSR600223-1"/>
    </source>
</evidence>
<dbReference type="Pfam" id="PF10502">
    <property type="entry name" value="Peptidase_S26"/>
    <property type="match status" value="1"/>
</dbReference>
<keyword evidence="5" id="KW-1133">Transmembrane helix</keyword>
<comment type="catalytic activity">
    <reaction evidence="5">
        <text>Cleavage of hydrophobic, N-terminal signal or leader sequences from secreted and periplasmic proteins.</text>
        <dbReference type="EC" id="3.4.21.89"/>
    </reaction>
</comment>
<dbReference type="NCBIfam" id="TIGR02227">
    <property type="entry name" value="sigpep_I_bact"/>
    <property type="match status" value="1"/>
</dbReference>
<dbReference type="CDD" id="cd06462">
    <property type="entry name" value="Peptidase_S24_S26"/>
    <property type="match status" value="1"/>
</dbReference>
<dbReference type="GO" id="GO:0009003">
    <property type="term" value="F:signal peptidase activity"/>
    <property type="evidence" value="ECO:0007669"/>
    <property type="project" value="UniProtKB-EC"/>
</dbReference>
<sequence length="87" mass="10391">MNGKQRWARVFQWTLLIFLTFTLTCVLLFYFYDGYFLVGNSMEPTLHEEDFVLVQTETEAFERRDVVLFQPEDSEWIFSKRIIGLPG</sequence>
<evidence type="ECO:0000256" key="3">
    <source>
        <dbReference type="ARBA" id="ARBA00022801"/>
    </source>
</evidence>
<keyword evidence="2 5" id="KW-0645">Protease</keyword>
<evidence type="ECO:0000259" key="6">
    <source>
        <dbReference type="Pfam" id="PF10502"/>
    </source>
</evidence>
<feature type="transmembrane region" description="Helical" evidence="5">
    <location>
        <begin position="12"/>
        <end position="32"/>
    </location>
</feature>
<dbReference type="OrthoDB" id="9802919at2"/>
<protein>
    <recommendedName>
        <fullName evidence="5">Signal peptidase I</fullName>
        <ecNumber evidence="5">3.4.21.89</ecNumber>
    </recommendedName>
</protein>
<dbReference type="InterPro" id="IPR036286">
    <property type="entry name" value="LexA/Signal_pep-like_sf"/>
</dbReference>
<dbReference type="Gene3D" id="2.10.109.10">
    <property type="entry name" value="Umud Fragment, subunit A"/>
    <property type="match status" value="1"/>
</dbReference>
<dbReference type="InterPro" id="IPR019533">
    <property type="entry name" value="Peptidase_S26"/>
</dbReference>
<dbReference type="InterPro" id="IPR019756">
    <property type="entry name" value="Pept_S26A_signal_pept_1_Ser-AS"/>
</dbReference>
<dbReference type="EC" id="3.4.21.89" evidence="5"/>
<dbReference type="AlphaFoldDB" id="A0A235B189"/>
<feature type="non-terminal residue" evidence="7">
    <location>
        <position position="87"/>
    </location>
</feature>
<dbReference type="PROSITE" id="PS00501">
    <property type="entry name" value="SPASE_I_1"/>
    <property type="match status" value="1"/>
</dbReference>
<evidence type="ECO:0000256" key="1">
    <source>
        <dbReference type="ARBA" id="ARBA00004401"/>
    </source>
</evidence>
<proteinExistence type="inferred from homology"/>
<feature type="domain" description="Peptidase S26" evidence="6">
    <location>
        <begin position="11"/>
        <end position="87"/>
    </location>
</feature>
<dbReference type="PRINTS" id="PR00727">
    <property type="entry name" value="LEADERPTASE"/>
</dbReference>